<dbReference type="AlphaFoldDB" id="A0A2M9C0N4"/>
<proteinExistence type="predicted"/>
<dbReference type="RefSeq" id="WP_157802873.1">
    <property type="nucleotide sequence ID" value="NZ_PGFB01000002.1"/>
</dbReference>
<comment type="caution">
    <text evidence="1">The sequence shown here is derived from an EMBL/GenBank/DDBJ whole genome shotgun (WGS) entry which is preliminary data.</text>
</comment>
<evidence type="ECO:0000313" key="2">
    <source>
        <dbReference type="Proteomes" id="UP000230161"/>
    </source>
</evidence>
<accession>A0A2M9C0N4</accession>
<keyword evidence="2" id="KW-1185">Reference proteome</keyword>
<gene>
    <name evidence="1" type="ORF">CLV54_1554</name>
</gene>
<sequence length="47" mass="5437">MSTKLGADPSVMNNLRDLGKNPILEQAWSRHNYLDQDELEQTRQDAH</sequence>
<dbReference type="Proteomes" id="UP000230161">
    <property type="component" value="Unassembled WGS sequence"/>
</dbReference>
<name>A0A2M9C0N4_9MICO</name>
<protein>
    <submittedName>
        <fullName evidence="1">Uncharacterized protein</fullName>
    </submittedName>
</protein>
<organism evidence="1 2">
    <name type="scientific">Compostimonas suwonensis</name>
    <dbReference type="NCBI Taxonomy" id="1048394"/>
    <lineage>
        <taxon>Bacteria</taxon>
        <taxon>Bacillati</taxon>
        <taxon>Actinomycetota</taxon>
        <taxon>Actinomycetes</taxon>
        <taxon>Micrococcales</taxon>
        <taxon>Microbacteriaceae</taxon>
        <taxon>Compostimonas</taxon>
    </lineage>
</organism>
<dbReference type="EMBL" id="PGFB01000002">
    <property type="protein sequence ID" value="PJJ63875.1"/>
    <property type="molecule type" value="Genomic_DNA"/>
</dbReference>
<reference evidence="1 2" key="1">
    <citation type="submission" date="2017-11" db="EMBL/GenBank/DDBJ databases">
        <title>Genomic Encyclopedia of Archaeal and Bacterial Type Strains, Phase II (KMG-II): From Individual Species to Whole Genera.</title>
        <authorList>
            <person name="Goeker M."/>
        </authorList>
    </citation>
    <scope>NUCLEOTIDE SEQUENCE [LARGE SCALE GENOMIC DNA]</scope>
    <source>
        <strain evidence="1 2">DSM 25625</strain>
    </source>
</reference>
<evidence type="ECO:0000313" key="1">
    <source>
        <dbReference type="EMBL" id="PJJ63875.1"/>
    </source>
</evidence>